<organism evidence="1 2">
    <name type="scientific">Pholiota conissans</name>
    <dbReference type="NCBI Taxonomy" id="109636"/>
    <lineage>
        <taxon>Eukaryota</taxon>
        <taxon>Fungi</taxon>
        <taxon>Dikarya</taxon>
        <taxon>Basidiomycota</taxon>
        <taxon>Agaricomycotina</taxon>
        <taxon>Agaricomycetes</taxon>
        <taxon>Agaricomycetidae</taxon>
        <taxon>Agaricales</taxon>
        <taxon>Agaricineae</taxon>
        <taxon>Strophariaceae</taxon>
        <taxon>Pholiota</taxon>
    </lineage>
</organism>
<dbReference type="EMBL" id="MU155159">
    <property type="protein sequence ID" value="KAF9482938.1"/>
    <property type="molecule type" value="Genomic_DNA"/>
</dbReference>
<dbReference type="AlphaFoldDB" id="A0A9P5Z987"/>
<dbReference type="Proteomes" id="UP000807469">
    <property type="component" value="Unassembled WGS sequence"/>
</dbReference>
<evidence type="ECO:0000313" key="1">
    <source>
        <dbReference type="EMBL" id="KAF9482938.1"/>
    </source>
</evidence>
<dbReference type="OrthoDB" id="2745898at2759"/>
<gene>
    <name evidence="1" type="ORF">BDN70DRAFT_990722</name>
</gene>
<evidence type="ECO:0000313" key="2">
    <source>
        <dbReference type="Proteomes" id="UP000807469"/>
    </source>
</evidence>
<proteinExistence type="predicted"/>
<accession>A0A9P5Z987</accession>
<protein>
    <submittedName>
        <fullName evidence="1">Uncharacterized protein</fullName>
    </submittedName>
</protein>
<name>A0A9P5Z987_9AGAR</name>
<sequence>MPSVPLDIVEAVIETLSQDDLNLSATKLCSLVSHDLHHICRKHIFAAVAINDLFAPDPRPGLFLKRATTKEFNKLLSTKPEIAGYIRILRYRIVSDDLHDLNLRENLKKITQLQYLRFWNQYNASHIRWDQNPLRPALLHLIRLPTLLSVGLYGPDDYVVADMLPNFQQSELGHPIAPLSSIGIGALWVRRMSQYIVTDICVEKSLIDFKRLTNVSLEAMSLEDLVASFALLCKCEWLTKIQIIATQISVYLAGLSQLLSPTLRTLQHVDIRIRFDEHQDSDDPYCGIADGLEEIGGINVIERIDIHITISAYADCTLGDEWGRLDRILTPIAWPKLGHLSLAIQLFSLFGEHEEKGVAAAMQKFPRTQFPSLSSQKSLVFDFSFDEQWIGF</sequence>
<keyword evidence="2" id="KW-1185">Reference proteome</keyword>
<comment type="caution">
    <text evidence="1">The sequence shown here is derived from an EMBL/GenBank/DDBJ whole genome shotgun (WGS) entry which is preliminary data.</text>
</comment>
<reference evidence="1" key="1">
    <citation type="submission" date="2020-11" db="EMBL/GenBank/DDBJ databases">
        <authorList>
            <consortium name="DOE Joint Genome Institute"/>
            <person name="Ahrendt S."/>
            <person name="Riley R."/>
            <person name="Andreopoulos W."/>
            <person name="Labutti K."/>
            <person name="Pangilinan J."/>
            <person name="Ruiz-Duenas F.J."/>
            <person name="Barrasa J.M."/>
            <person name="Sanchez-Garcia M."/>
            <person name="Camarero S."/>
            <person name="Miyauchi S."/>
            <person name="Serrano A."/>
            <person name="Linde D."/>
            <person name="Babiker R."/>
            <person name="Drula E."/>
            <person name="Ayuso-Fernandez I."/>
            <person name="Pacheco R."/>
            <person name="Padilla G."/>
            <person name="Ferreira P."/>
            <person name="Barriuso J."/>
            <person name="Kellner H."/>
            <person name="Castanera R."/>
            <person name="Alfaro M."/>
            <person name="Ramirez L."/>
            <person name="Pisabarro A.G."/>
            <person name="Kuo A."/>
            <person name="Tritt A."/>
            <person name="Lipzen A."/>
            <person name="He G."/>
            <person name="Yan M."/>
            <person name="Ng V."/>
            <person name="Cullen D."/>
            <person name="Martin F."/>
            <person name="Rosso M.-N."/>
            <person name="Henrissat B."/>
            <person name="Hibbett D."/>
            <person name="Martinez A.T."/>
            <person name="Grigoriev I.V."/>
        </authorList>
    </citation>
    <scope>NUCLEOTIDE SEQUENCE</scope>
    <source>
        <strain evidence="1">CIRM-BRFM 674</strain>
    </source>
</reference>